<organism evidence="2 3">
    <name type="scientific">Coniophora puteana (strain RWD-64-598)</name>
    <name type="common">Brown rot fungus</name>
    <dbReference type="NCBI Taxonomy" id="741705"/>
    <lineage>
        <taxon>Eukaryota</taxon>
        <taxon>Fungi</taxon>
        <taxon>Dikarya</taxon>
        <taxon>Basidiomycota</taxon>
        <taxon>Agaricomycotina</taxon>
        <taxon>Agaricomycetes</taxon>
        <taxon>Agaricomycetidae</taxon>
        <taxon>Boletales</taxon>
        <taxon>Coniophorineae</taxon>
        <taxon>Coniophoraceae</taxon>
        <taxon>Coniophora</taxon>
    </lineage>
</organism>
<evidence type="ECO:0000256" key="1">
    <source>
        <dbReference type="SAM" id="MobiDB-lite"/>
    </source>
</evidence>
<protein>
    <submittedName>
        <fullName evidence="2">Uncharacterized protein</fullName>
    </submittedName>
</protein>
<accession>A0A5M3MVR5</accession>
<dbReference type="EMBL" id="JH711576">
    <property type="protein sequence ID" value="EIW83252.1"/>
    <property type="molecule type" value="Genomic_DNA"/>
</dbReference>
<feature type="compositionally biased region" description="Low complexity" evidence="1">
    <location>
        <begin position="120"/>
        <end position="134"/>
    </location>
</feature>
<dbReference type="GeneID" id="19202974"/>
<feature type="region of interest" description="Disordered" evidence="1">
    <location>
        <begin position="374"/>
        <end position="465"/>
    </location>
</feature>
<dbReference type="OMA" id="VYVCKWD"/>
<dbReference type="KEGG" id="cput:CONPUDRAFT_152283"/>
<dbReference type="Proteomes" id="UP000053558">
    <property type="component" value="Unassembled WGS sequence"/>
</dbReference>
<comment type="caution">
    <text evidence="2">The sequence shown here is derived from an EMBL/GenBank/DDBJ whole genome shotgun (WGS) entry which is preliminary data.</text>
</comment>
<sequence>MSSTAALAVELEGLPPPGTPLFLPTILAHVRVLAPSLPVDPVVLQAMLLGVISGGRNVILQTRDDDVQAVARLTALTLTTVFGYTTHRTKFAPEAKQYPPDEIVNALFVPPSVPTPLLGTLTPTSPLSPISASSGGTIRGLTTTSLQHHRSLSRGSTIKPVHARPPSDSFRRSSSYPSETTSPTSPTAGSIYAPSVSTAHASGPRRITSPDRPGLLSPGMESHTAPAVPTITYSPPPGPLAPLHPSQSVNSAHVRTRTASTTNSTAARFGMPVMVPAELPQAVVVSGLEHIGIAAQRDVVQTLRTRELVMEVVDDETGQLKKVKRKLRDGFIVVYVCRLDPRERPMIYKSLLDHFALSASVTLQPMARTALRYRHPSTNTPPIAQPSPRSLAAAQSPPQPFLLPATPPVSANLATTPPAESPSRQAHRVSQSTSTTGTSPIPTSLSPPPSQPSQPGQPPAPSALPALLSPALLNTLRSLTKRANIRAPLRLYLSDLLTATRHAPELDGALLTARCRTDIEALACAGRVLGVDTGRGELVRPMVPADPDDASWAETEAGATQSTESFFTSEANAIGGDGDEPHPNGNGHALPFPRPPSLRSHQTRNTIATGASGTGSSLLNKDGLDELQLDVAEADIARVFPRAVSHRVRVRRSPADEVLSSALCGAVGGVMVNGREVRADDPDAWVRSQVKDVLVQVLADV</sequence>
<dbReference type="AlphaFoldDB" id="A0A5M3MVR5"/>
<name>A0A5M3MVR5_CONPW</name>
<feature type="compositionally biased region" description="Pro residues" evidence="1">
    <location>
        <begin position="397"/>
        <end position="407"/>
    </location>
</feature>
<feature type="compositionally biased region" description="Pro residues" evidence="1">
    <location>
        <begin position="445"/>
        <end position="462"/>
    </location>
</feature>
<feature type="region of interest" description="Disordered" evidence="1">
    <location>
        <begin position="120"/>
        <end position="236"/>
    </location>
</feature>
<evidence type="ECO:0000313" key="2">
    <source>
        <dbReference type="EMBL" id="EIW83252.1"/>
    </source>
</evidence>
<gene>
    <name evidence="2" type="ORF">CONPUDRAFT_152283</name>
</gene>
<dbReference type="OrthoDB" id="5582146at2759"/>
<proteinExistence type="predicted"/>
<keyword evidence="3" id="KW-1185">Reference proteome</keyword>
<feature type="compositionally biased region" description="Low complexity" evidence="1">
    <location>
        <begin position="430"/>
        <end position="444"/>
    </location>
</feature>
<reference evidence="3" key="1">
    <citation type="journal article" date="2012" name="Science">
        <title>The Paleozoic origin of enzymatic lignin decomposition reconstructed from 31 fungal genomes.</title>
        <authorList>
            <person name="Floudas D."/>
            <person name="Binder M."/>
            <person name="Riley R."/>
            <person name="Barry K."/>
            <person name="Blanchette R.A."/>
            <person name="Henrissat B."/>
            <person name="Martinez A.T."/>
            <person name="Otillar R."/>
            <person name="Spatafora J.W."/>
            <person name="Yadav J.S."/>
            <person name="Aerts A."/>
            <person name="Benoit I."/>
            <person name="Boyd A."/>
            <person name="Carlson A."/>
            <person name="Copeland A."/>
            <person name="Coutinho P.M."/>
            <person name="de Vries R.P."/>
            <person name="Ferreira P."/>
            <person name="Findley K."/>
            <person name="Foster B."/>
            <person name="Gaskell J."/>
            <person name="Glotzer D."/>
            <person name="Gorecki P."/>
            <person name="Heitman J."/>
            <person name="Hesse C."/>
            <person name="Hori C."/>
            <person name="Igarashi K."/>
            <person name="Jurgens J.A."/>
            <person name="Kallen N."/>
            <person name="Kersten P."/>
            <person name="Kohler A."/>
            <person name="Kuees U."/>
            <person name="Kumar T.K.A."/>
            <person name="Kuo A."/>
            <person name="LaButti K."/>
            <person name="Larrondo L.F."/>
            <person name="Lindquist E."/>
            <person name="Ling A."/>
            <person name="Lombard V."/>
            <person name="Lucas S."/>
            <person name="Lundell T."/>
            <person name="Martin R."/>
            <person name="McLaughlin D.J."/>
            <person name="Morgenstern I."/>
            <person name="Morin E."/>
            <person name="Murat C."/>
            <person name="Nagy L.G."/>
            <person name="Nolan M."/>
            <person name="Ohm R.A."/>
            <person name="Patyshakuliyeva A."/>
            <person name="Rokas A."/>
            <person name="Ruiz-Duenas F.J."/>
            <person name="Sabat G."/>
            <person name="Salamov A."/>
            <person name="Samejima M."/>
            <person name="Schmutz J."/>
            <person name="Slot J.C."/>
            <person name="St John F."/>
            <person name="Stenlid J."/>
            <person name="Sun H."/>
            <person name="Sun S."/>
            <person name="Syed K."/>
            <person name="Tsang A."/>
            <person name="Wiebenga A."/>
            <person name="Young D."/>
            <person name="Pisabarro A."/>
            <person name="Eastwood D.C."/>
            <person name="Martin F."/>
            <person name="Cullen D."/>
            <person name="Grigoriev I.V."/>
            <person name="Hibbett D.S."/>
        </authorList>
    </citation>
    <scope>NUCLEOTIDE SEQUENCE [LARGE SCALE GENOMIC DNA]</scope>
    <source>
        <strain evidence="3">RWD-64-598 SS2</strain>
    </source>
</reference>
<dbReference type="RefSeq" id="XP_007767063.1">
    <property type="nucleotide sequence ID" value="XM_007768873.1"/>
</dbReference>
<evidence type="ECO:0000313" key="3">
    <source>
        <dbReference type="Proteomes" id="UP000053558"/>
    </source>
</evidence>
<feature type="compositionally biased region" description="Low complexity" evidence="1">
    <location>
        <begin position="164"/>
        <end position="187"/>
    </location>
</feature>
<feature type="region of interest" description="Disordered" evidence="1">
    <location>
        <begin position="571"/>
        <end position="601"/>
    </location>
</feature>